<dbReference type="EMBL" id="JAADJT010000014">
    <property type="protein sequence ID" value="NGZ87699.1"/>
    <property type="molecule type" value="Genomic_DNA"/>
</dbReference>
<keyword evidence="1" id="KW-0732">Signal</keyword>
<feature type="chain" id="PRO_5046128317" description="Tetratricopeptide repeat protein" evidence="1">
    <location>
        <begin position="33"/>
        <end position="437"/>
    </location>
</feature>
<keyword evidence="3" id="KW-1185">Reference proteome</keyword>
<reference evidence="3" key="1">
    <citation type="submission" date="2023-07" db="EMBL/GenBank/DDBJ databases">
        <title>Duganella aceri sp. nov., isolated from tree sap.</title>
        <authorList>
            <person name="Kim I.S."/>
        </authorList>
    </citation>
    <scope>NUCLEOTIDE SEQUENCE [LARGE SCALE GENOMIC DNA]</scope>
    <source>
        <strain evidence="3">SAP-35</strain>
    </source>
</reference>
<sequence>MSHIRLARISLLLAAIGLNAAPAMLGMSAAHAAEKEKPAAEAPKDAVRPEIYKLIDPAQTKELLAAKNYTEFQTRIDTAAAMPNLTPYETFVLNQMRVQVGQASGNNEMTIKALEAMIESGRLKPEDKLRFIDAIAGMYYGNLKDYDKAIVWFNRYGTESGDTAKQRQYIVRSYFLKDDFASAKTEVLKDIEAAKKSGIAPPKDELNLLGNVGIKTKDTDLYLVAVEELTRYYPTPDYWNDLLNRTRGKKTYSQRLDLDLVRLKAVAVPTKMEPEDYAEQAELAVLGGFFSEAKIAMDKGFPSGIPAGKDKVALQKIRDSANKGAADDAKNIDSGVAAAQKSKDGVGLVNLGYNYITLGQFDKGVDLMKQGIAKGVSKNPDDAKLRLGYALAMAGKKDESIKLLETITGNDGRGDIARYWIMYQNPPAAAPAAAAAK</sequence>
<organism evidence="2 3">
    <name type="scientific">Duganella aceris</name>
    <dbReference type="NCBI Taxonomy" id="2703883"/>
    <lineage>
        <taxon>Bacteria</taxon>
        <taxon>Pseudomonadati</taxon>
        <taxon>Pseudomonadota</taxon>
        <taxon>Betaproteobacteria</taxon>
        <taxon>Burkholderiales</taxon>
        <taxon>Oxalobacteraceae</taxon>
        <taxon>Telluria group</taxon>
        <taxon>Duganella</taxon>
    </lineage>
</organism>
<protein>
    <recommendedName>
        <fullName evidence="4">Tetratricopeptide repeat protein</fullName>
    </recommendedName>
</protein>
<evidence type="ECO:0000313" key="2">
    <source>
        <dbReference type="EMBL" id="NGZ87699.1"/>
    </source>
</evidence>
<dbReference type="InterPro" id="IPR011990">
    <property type="entry name" value="TPR-like_helical_dom_sf"/>
</dbReference>
<evidence type="ECO:0000256" key="1">
    <source>
        <dbReference type="SAM" id="SignalP"/>
    </source>
</evidence>
<dbReference type="Proteomes" id="UP000666369">
    <property type="component" value="Unassembled WGS sequence"/>
</dbReference>
<accession>A0ABX0FSP5</accession>
<dbReference type="SUPFAM" id="SSF48452">
    <property type="entry name" value="TPR-like"/>
    <property type="match status" value="1"/>
</dbReference>
<evidence type="ECO:0008006" key="4">
    <source>
        <dbReference type="Google" id="ProtNLM"/>
    </source>
</evidence>
<evidence type="ECO:0000313" key="3">
    <source>
        <dbReference type="Proteomes" id="UP000666369"/>
    </source>
</evidence>
<gene>
    <name evidence="2" type="ORF">GW587_26000</name>
</gene>
<proteinExistence type="predicted"/>
<feature type="signal peptide" evidence="1">
    <location>
        <begin position="1"/>
        <end position="32"/>
    </location>
</feature>
<dbReference type="Gene3D" id="1.25.40.10">
    <property type="entry name" value="Tetratricopeptide repeat domain"/>
    <property type="match status" value="1"/>
</dbReference>
<name>A0ABX0FSP5_9BURK</name>
<comment type="caution">
    <text evidence="2">The sequence shown here is derived from an EMBL/GenBank/DDBJ whole genome shotgun (WGS) entry which is preliminary data.</text>
</comment>
<dbReference type="RefSeq" id="WP_166107827.1">
    <property type="nucleotide sequence ID" value="NZ_JAADJT010000014.1"/>
</dbReference>